<dbReference type="InterPro" id="IPR025669">
    <property type="entry name" value="AAA_dom"/>
</dbReference>
<sequence length="745" mass="80595">MEAKMKEAPARAVREDDEFDLREMLGVLIDRKWWIIGTTLIFAIAGTAYALFATPVYQAQAMVQVESKMPTIPGLADLTSLAGGGSTAATTEVALLTSRSVVGTAVDELQLDIVAKPKRFPVLGGFFARRSEARAPEELVEPLLGLSGYGWGGESLKIHRFEVPRAYVDEPLTLVATTADGAFDLIDDDGELVVKGRSGVAAEGKGFRIDVESLRAHSGMRFTVTKLRRLDVVSGLQEEIKAGEQGKESGILRVAYENADPVLAQMVVQKVAEAYARQNVDRSSAEAASQLEFVKDQLPTVRKQVEDAQAAMAKYQSRANSVDITMQTKGLLEQEVAVETGIQELRMKQAEMDRSFTREHPAYRALLKQLSDLQGRKDGFRREVNALPDTQQELLRLTRDLQVSNELYTALLNQAQQLDVARAGTVGNVRIVDDAVVDVSKPVKPQKGLIVLVSTLLGLFLSAGAAFLARMLNPGVEDPAQIEELGLPVYAAIPLSVSSNLLKIQKGRGGKSRVVADGRSHLLAAAEPADLAVEALRSLRTSLHFAMIEAKNNVIAISGPRPGVGKTFISANLGAVVAQAGQKVLVIDVDMRKGTLHKVLGVSHASGLSDVLSGKLAVGDAIHAVPGLEQMHYMTRGDIPPNPSELLMHPRFASLLEGLSSEYDLVIVDTPPILAVTDAGIVSHHAGSTLMVTRFGVNQPKEILLSMKRFEQNGVQVKGAIFNAVERRATGYYSYGYYEYASNEK</sequence>
<dbReference type="EMBL" id="JBBYHY010000003">
    <property type="protein sequence ID" value="MEL3953307.1"/>
    <property type="molecule type" value="Genomic_DNA"/>
</dbReference>
<keyword evidence="19" id="KW-1185">Reference proteome</keyword>
<dbReference type="Pfam" id="PF02706">
    <property type="entry name" value="Wzz"/>
    <property type="match status" value="1"/>
</dbReference>
<keyword evidence="5 18" id="KW-0808">Transferase</keyword>
<dbReference type="Pfam" id="PF13807">
    <property type="entry name" value="GNVR"/>
    <property type="match status" value="1"/>
</dbReference>
<dbReference type="Gene3D" id="3.40.50.300">
    <property type="entry name" value="P-loop containing nucleotide triphosphate hydrolases"/>
    <property type="match status" value="1"/>
</dbReference>
<reference evidence="18 19" key="1">
    <citation type="submission" date="2024-04" db="EMBL/GenBank/DDBJ databases">
        <title>Bacterial endophytes with biocontrol capabilities against important plant pathogens.</title>
        <authorList>
            <person name="Alayande K.A."/>
        </authorList>
    </citation>
    <scope>NUCLEOTIDE SEQUENCE [LARGE SCALE GENOMIC DNA]</scope>
    <source>
        <strain evidence="18 19">KV22</strain>
    </source>
</reference>
<organism evidence="18 19">
    <name type="scientific">Stenotrophomonas bentonitica</name>
    <dbReference type="NCBI Taxonomy" id="1450134"/>
    <lineage>
        <taxon>Bacteria</taxon>
        <taxon>Pseudomonadati</taxon>
        <taxon>Pseudomonadota</taxon>
        <taxon>Gammaproteobacteria</taxon>
        <taxon>Lysobacterales</taxon>
        <taxon>Lysobacteraceae</taxon>
        <taxon>Stenotrophomonas</taxon>
    </lineage>
</organism>
<feature type="transmembrane region" description="Helical" evidence="14">
    <location>
        <begin position="33"/>
        <end position="52"/>
    </location>
</feature>
<keyword evidence="11 14" id="KW-0472">Membrane</keyword>
<comment type="subcellular location">
    <subcellularLocation>
        <location evidence="1">Cell inner membrane</location>
        <topology evidence="1">Multi-pass membrane protein</topology>
    </subcellularLocation>
</comment>
<name>A0ABU9JKE4_9GAMM</name>
<proteinExistence type="inferred from homology"/>
<evidence type="ECO:0000256" key="1">
    <source>
        <dbReference type="ARBA" id="ARBA00004429"/>
    </source>
</evidence>
<protein>
    <submittedName>
        <fullName evidence="18">Polysaccharide biosynthesis tyrosine autokinase</fullName>
        <ecNumber evidence="18">2.7.10.2</ecNumber>
    </submittedName>
</protein>
<evidence type="ECO:0000256" key="8">
    <source>
        <dbReference type="ARBA" id="ARBA00022777"/>
    </source>
</evidence>
<evidence type="ECO:0000256" key="12">
    <source>
        <dbReference type="ARBA" id="ARBA00023137"/>
    </source>
</evidence>
<dbReference type="Pfam" id="PF13614">
    <property type="entry name" value="AAA_31"/>
    <property type="match status" value="1"/>
</dbReference>
<dbReference type="CDD" id="cd05387">
    <property type="entry name" value="BY-kinase"/>
    <property type="match status" value="1"/>
</dbReference>
<gene>
    <name evidence="18" type="ORF">AAE039_07005</name>
</gene>
<evidence type="ECO:0000256" key="5">
    <source>
        <dbReference type="ARBA" id="ARBA00022679"/>
    </source>
</evidence>
<feature type="domain" description="Polysaccharide chain length determinant N-terminal" evidence="15">
    <location>
        <begin position="17"/>
        <end position="109"/>
    </location>
</feature>
<dbReference type="InterPro" id="IPR032807">
    <property type="entry name" value="GNVR"/>
</dbReference>
<dbReference type="GO" id="GO:0004715">
    <property type="term" value="F:non-membrane spanning protein tyrosine kinase activity"/>
    <property type="evidence" value="ECO:0007669"/>
    <property type="project" value="UniProtKB-EC"/>
</dbReference>
<keyword evidence="7" id="KW-0547">Nucleotide-binding</keyword>
<evidence type="ECO:0000259" key="15">
    <source>
        <dbReference type="Pfam" id="PF02706"/>
    </source>
</evidence>
<comment type="caution">
    <text evidence="18">The sequence shown here is derived from an EMBL/GenBank/DDBJ whole genome shotgun (WGS) entry which is preliminary data.</text>
</comment>
<keyword evidence="3" id="KW-1003">Cell membrane</keyword>
<dbReference type="PANTHER" id="PTHR32309:SF32">
    <property type="entry name" value="TYROSINE-PROTEIN KINASE ETK-RELATED"/>
    <property type="match status" value="1"/>
</dbReference>
<evidence type="ECO:0000256" key="10">
    <source>
        <dbReference type="ARBA" id="ARBA00022989"/>
    </source>
</evidence>
<keyword evidence="4" id="KW-0997">Cell inner membrane</keyword>
<dbReference type="SUPFAM" id="SSF52540">
    <property type="entry name" value="P-loop containing nucleoside triphosphate hydrolases"/>
    <property type="match status" value="1"/>
</dbReference>
<evidence type="ECO:0000256" key="6">
    <source>
        <dbReference type="ARBA" id="ARBA00022692"/>
    </source>
</evidence>
<comment type="catalytic activity">
    <reaction evidence="13">
        <text>L-tyrosyl-[protein] + ATP = O-phospho-L-tyrosyl-[protein] + ADP + H(+)</text>
        <dbReference type="Rhea" id="RHEA:10596"/>
        <dbReference type="Rhea" id="RHEA-COMP:10136"/>
        <dbReference type="Rhea" id="RHEA-COMP:20101"/>
        <dbReference type="ChEBI" id="CHEBI:15378"/>
        <dbReference type="ChEBI" id="CHEBI:30616"/>
        <dbReference type="ChEBI" id="CHEBI:46858"/>
        <dbReference type="ChEBI" id="CHEBI:61978"/>
        <dbReference type="ChEBI" id="CHEBI:456216"/>
    </reaction>
</comment>
<dbReference type="NCBIfam" id="TIGR01007">
    <property type="entry name" value="eps_fam"/>
    <property type="match status" value="1"/>
</dbReference>
<dbReference type="PANTHER" id="PTHR32309">
    <property type="entry name" value="TYROSINE-PROTEIN KINASE"/>
    <property type="match status" value="1"/>
</dbReference>
<evidence type="ECO:0000259" key="17">
    <source>
        <dbReference type="Pfam" id="PF13807"/>
    </source>
</evidence>
<feature type="domain" description="AAA" evidence="16">
    <location>
        <begin position="553"/>
        <end position="677"/>
    </location>
</feature>
<evidence type="ECO:0000256" key="9">
    <source>
        <dbReference type="ARBA" id="ARBA00022840"/>
    </source>
</evidence>
<dbReference type="InterPro" id="IPR050445">
    <property type="entry name" value="Bact_polysacc_biosynth/exp"/>
</dbReference>
<evidence type="ECO:0000256" key="2">
    <source>
        <dbReference type="ARBA" id="ARBA00008883"/>
    </source>
</evidence>
<dbReference type="InterPro" id="IPR027417">
    <property type="entry name" value="P-loop_NTPase"/>
</dbReference>
<dbReference type="Pfam" id="PF23607">
    <property type="entry name" value="WZC_N"/>
    <property type="match status" value="1"/>
</dbReference>
<evidence type="ECO:0000256" key="11">
    <source>
        <dbReference type="ARBA" id="ARBA00023136"/>
    </source>
</evidence>
<dbReference type="InterPro" id="IPR003856">
    <property type="entry name" value="LPS_length_determ_N"/>
</dbReference>
<evidence type="ECO:0000256" key="3">
    <source>
        <dbReference type="ARBA" id="ARBA00022475"/>
    </source>
</evidence>
<keyword evidence="10 14" id="KW-1133">Transmembrane helix</keyword>
<dbReference type="Proteomes" id="UP001455088">
    <property type="component" value="Unassembled WGS sequence"/>
</dbReference>
<dbReference type="EC" id="2.7.10.2" evidence="18"/>
<comment type="similarity">
    <text evidence="2">Belongs to the etk/wzc family.</text>
</comment>
<keyword evidence="8" id="KW-0418">Kinase</keyword>
<evidence type="ECO:0000256" key="7">
    <source>
        <dbReference type="ARBA" id="ARBA00022741"/>
    </source>
</evidence>
<keyword evidence="9" id="KW-0067">ATP-binding</keyword>
<evidence type="ECO:0000256" key="14">
    <source>
        <dbReference type="SAM" id="Phobius"/>
    </source>
</evidence>
<dbReference type="RefSeq" id="WP_341986738.1">
    <property type="nucleotide sequence ID" value="NZ_JBBYHY010000003.1"/>
</dbReference>
<evidence type="ECO:0000256" key="4">
    <source>
        <dbReference type="ARBA" id="ARBA00022519"/>
    </source>
</evidence>
<keyword evidence="12" id="KW-0829">Tyrosine-protein kinase</keyword>
<evidence type="ECO:0000259" key="16">
    <source>
        <dbReference type="Pfam" id="PF13614"/>
    </source>
</evidence>
<dbReference type="InterPro" id="IPR005702">
    <property type="entry name" value="Wzc-like_C"/>
</dbReference>
<feature type="domain" description="Tyrosine-protein kinase G-rich" evidence="17">
    <location>
        <begin position="389"/>
        <end position="470"/>
    </location>
</feature>
<evidence type="ECO:0000313" key="19">
    <source>
        <dbReference type="Proteomes" id="UP001455088"/>
    </source>
</evidence>
<evidence type="ECO:0000256" key="13">
    <source>
        <dbReference type="ARBA" id="ARBA00053015"/>
    </source>
</evidence>
<accession>A0ABU9JKE4</accession>
<evidence type="ECO:0000313" key="18">
    <source>
        <dbReference type="EMBL" id="MEL3953307.1"/>
    </source>
</evidence>
<keyword evidence="6 14" id="KW-0812">Transmembrane</keyword>